<sequence length="225" mass="25473">MELHSVVPWGRSFAEYKRMFCLTEEDLNKSILGCGDGPASFNAELTQQGGKVTSIDPAYAFSADQFSQRIKLVYDEIMPQMAKTKDNYVWEDIPSVDALGEIRMSAMNTFLADYEIGKQKGRYLNAALPSLPFDEHQFELALCSHYLFLYSEQVNLLQHLDALRELTRIANEVRIYPLVTLSGEPSPYIEPVMDWLGANNLRSQLRPCQYQFQKGATQMLVAGVA</sequence>
<keyword evidence="1" id="KW-0489">Methyltransferase</keyword>
<dbReference type="EMBL" id="BAABLX010000028">
    <property type="protein sequence ID" value="GAA4949148.1"/>
    <property type="molecule type" value="Genomic_DNA"/>
</dbReference>
<protein>
    <submittedName>
        <fullName evidence="1">SAM-dependent methyltransferase</fullName>
    </submittedName>
</protein>
<proteinExistence type="predicted"/>
<gene>
    <name evidence="1" type="ORF">GCM10025791_31670</name>
</gene>
<dbReference type="GO" id="GO:0032259">
    <property type="term" value="P:methylation"/>
    <property type="evidence" value="ECO:0007669"/>
    <property type="project" value="UniProtKB-KW"/>
</dbReference>
<comment type="caution">
    <text evidence="1">The sequence shown here is derived from an EMBL/GenBank/DDBJ whole genome shotgun (WGS) entry which is preliminary data.</text>
</comment>
<reference evidence="2" key="1">
    <citation type="journal article" date="2019" name="Int. J. Syst. Evol. Microbiol.">
        <title>The Global Catalogue of Microorganisms (GCM) 10K type strain sequencing project: providing services to taxonomists for standard genome sequencing and annotation.</title>
        <authorList>
            <consortium name="The Broad Institute Genomics Platform"/>
            <consortium name="The Broad Institute Genome Sequencing Center for Infectious Disease"/>
            <person name="Wu L."/>
            <person name="Ma J."/>
        </authorList>
    </citation>
    <scope>NUCLEOTIDE SEQUENCE [LARGE SCALE GENOMIC DNA]</scope>
    <source>
        <strain evidence="2">JCM 19134</strain>
    </source>
</reference>
<organism evidence="1 2">
    <name type="scientific">Halioxenophilus aromaticivorans</name>
    <dbReference type="NCBI Taxonomy" id="1306992"/>
    <lineage>
        <taxon>Bacteria</taxon>
        <taxon>Pseudomonadati</taxon>
        <taxon>Pseudomonadota</taxon>
        <taxon>Gammaproteobacteria</taxon>
        <taxon>Alteromonadales</taxon>
        <taxon>Alteromonadaceae</taxon>
        <taxon>Halioxenophilus</taxon>
    </lineage>
</organism>
<dbReference type="Proteomes" id="UP001409585">
    <property type="component" value="Unassembled WGS sequence"/>
</dbReference>
<evidence type="ECO:0000313" key="2">
    <source>
        <dbReference type="Proteomes" id="UP001409585"/>
    </source>
</evidence>
<dbReference type="RefSeq" id="WP_345424445.1">
    <property type="nucleotide sequence ID" value="NZ_AP031496.1"/>
</dbReference>
<keyword evidence="2" id="KW-1185">Reference proteome</keyword>
<dbReference type="GO" id="GO:0008168">
    <property type="term" value="F:methyltransferase activity"/>
    <property type="evidence" value="ECO:0007669"/>
    <property type="project" value="UniProtKB-KW"/>
</dbReference>
<accession>A0AAV3U4T3</accession>
<evidence type="ECO:0000313" key="1">
    <source>
        <dbReference type="EMBL" id="GAA4949148.1"/>
    </source>
</evidence>
<keyword evidence="1" id="KW-0808">Transferase</keyword>
<dbReference type="AlphaFoldDB" id="A0AAV3U4T3"/>
<name>A0AAV3U4T3_9ALTE</name>